<dbReference type="PANTHER" id="PTHR43198">
    <property type="entry name" value="BIFUNCTIONAL TH2 PROTEIN"/>
    <property type="match status" value="1"/>
</dbReference>
<dbReference type="Pfam" id="PF03070">
    <property type="entry name" value="TENA_THI-4"/>
    <property type="match status" value="1"/>
</dbReference>
<sequence>MLRVAEANVQKIYTHPFNRHLYRGTLSPLAFRHFVMQDQIYLHHFAKTLMVITKRLPHKEQQYKFERLATRMIRTEQTLLQKYLKPSPYLFFSAHSTRRESPVIKAYRMHLLDGATHASIATAIAGCIPCFWIYCRLGEQMPGAFLPDNHPYKDWVQTYSSPSFRMATQYVVEVFNEYAQYEQQQAIDAMTTGFCRSVAHERHFLDEAYEVSCAHAAHYSEPLNSCP</sequence>
<dbReference type="InterPro" id="IPR016084">
    <property type="entry name" value="Haem_Oase-like_multi-hlx"/>
</dbReference>
<proteinExistence type="predicted"/>
<evidence type="ECO:0000313" key="2">
    <source>
        <dbReference type="EMBL" id="KTD37187.1"/>
    </source>
</evidence>
<evidence type="ECO:0000313" key="3">
    <source>
        <dbReference type="Proteomes" id="UP000054858"/>
    </source>
</evidence>
<dbReference type="SUPFAM" id="SSF48613">
    <property type="entry name" value="Heme oxygenase-like"/>
    <property type="match status" value="1"/>
</dbReference>
<dbReference type="InterPro" id="IPR004305">
    <property type="entry name" value="Thiaminase-2/PQQC"/>
</dbReference>
<keyword evidence="2" id="KW-0378">Hydrolase</keyword>
<name>A0A0W0WXY9_9GAMM</name>
<dbReference type="InterPro" id="IPR050967">
    <property type="entry name" value="Thiamine_Salvage_TenA"/>
</dbReference>
<dbReference type="PATRIC" id="fig|29423.5.peg.2438"/>
<dbReference type="CDD" id="cd19365">
    <property type="entry name" value="TenA_C-like"/>
    <property type="match status" value="1"/>
</dbReference>
<gene>
    <name evidence="2" type="primary">tenA</name>
    <name evidence="2" type="ORF">Loak_2323</name>
</gene>
<feature type="domain" description="Thiaminase-2/PQQC" evidence="1">
    <location>
        <begin position="10"/>
        <end position="210"/>
    </location>
</feature>
<dbReference type="AlphaFoldDB" id="A0A0W0WXY9"/>
<dbReference type="EMBL" id="LNYP01000031">
    <property type="protein sequence ID" value="KTD37187.1"/>
    <property type="molecule type" value="Genomic_DNA"/>
</dbReference>
<dbReference type="Gene3D" id="1.20.910.10">
    <property type="entry name" value="Heme oxygenase-like"/>
    <property type="match status" value="1"/>
</dbReference>
<accession>A0A0W0WXY9</accession>
<dbReference type="PANTHER" id="PTHR43198:SF2">
    <property type="entry name" value="SI:CH1073-67J19.1-RELATED"/>
    <property type="match status" value="1"/>
</dbReference>
<dbReference type="Proteomes" id="UP000054858">
    <property type="component" value="Unassembled WGS sequence"/>
</dbReference>
<comment type="caution">
    <text evidence="2">The sequence shown here is derived from an EMBL/GenBank/DDBJ whole genome shotgun (WGS) entry which is preliminary data.</text>
</comment>
<evidence type="ECO:0000259" key="1">
    <source>
        <dbReference type="Pfam" id="PF03070"/>
    </source>
</evidence>
<dbReference type="EC" id="3.5.99.2" evidence="2"/>
<protein>
    <submittedName>
        <fullName evidence="2">Thiaminase-2</fullName>
        <ecNumber evidence="2">3.5.99.2</ecNumber>
    </submittedName>
</protein>
<dbReference type="GO" id="GO:0050334">
    <property type="term" value="F:thiaminase activity"/>
    <property type="evidence" value="ECO:0007669"/>
    <property type="project" value="UniProtKB-EC"/>
</dbReference>
<dbReference type="GO" id="GO:0005829">
    <property type="term" value="C:cytosol"/>
    <property type="evidence" value="ECO:0007669"/>
    <property type="project" value="TreeGrafter"/>
</dbReference>
<reference evidence="2 3" key="1">
    <citation type="submission" date="2015-11" db="EMBL/GenBank/DDBJ databases">
        <title>Genomic analysis of 38 Legionella species identifies large and diverse effector repertoires.</title>
        <authorList>
            <person name="Burstein D."/>
            <person name="Amaro F."/>
            <person name="Zusman T."/>
            <person name="Lifshitz Z."/>
            <person name="Cohen O."/>
            <person name="Gilbert J.A."/>
            <person name="Pupko T."/>
            <person name="Shuman H.A."/>
            <person name="Segal G."/>
        </authorList>
    </citation>
    <scope>NUCLEOTIDE SEQUENCE [LARGE SCALE GENOMIC DNA]</scope>
    <source>
        <strain evidence="2 3">Oak Ridge-10</strain>
    </source>
</reference>
<organism evidence="2 3">
    <name type="scientific">Legionella oakridgensis</name>
    <dbReference type="NCBI Taxonomy" id="29423"/>
    <lineage>
        <taxon>Bacteria</taxon>
        <taxon>Pseudomonadati</taxon>
        <taxon>Pseudomonadota</taxon>
        <taxon>Gammaproteobacteria</taxon>
        <taxon>Legionellales</taxon>
        <taxon>Legionellaceae</taxon>
        <taxon>Legionella</taxon>
    </lineage>
</organism>